<dbReference type="EMBL" id="OBEL01000002">
    <property type="protein sequence ID" value="SNZ19126.1"/>
    <property type="molecule type" value="Genomic_DNA"/>
</dbReference>
<dbReference type="AlphaFoldDB" id="A0A285PG50"/>
<evidence type="ECO:0008006" key="4">
    <source>
        <dbReference type="Google" id="ProtNLM"/>
    </source>
</evidence>
<evidence type="ECO:0000313" key="3">
    <source>
        <dbReference type="Proteomes" id="UP000219439"/>
    </source>
</evidence>
<feature type="chain" id="PRO_5013126265" description="WAP domain-containing protein" evidence="1">
    <location>
        <begin position="21"/>
        <end position="87"/>
    </location>
</feature>
<dbReference type="RefSeq" id="WP_097153497.1">
    <property type="nucleotide sequence ID" value="NZ_OBEL01000002.1"/>
</dbReference>
<name>A0A285PG50_9HYPH</name>
<reference evidence="2 3" key="1">
    <citation type="submission" date="2017-09" db="EMBL/GenBank/DDBJ databases">
        <authorList>
            <person name="Ehlers B."/>
            <person name="Leendertz F.H."/>
        </authorList>
    </citation>
    <scope>NUCLEOTIDE SEQUENCE [LARGE SCALE GENOMIC DNA]</scope>
    <source>
        <strain evidence="2 3">DSM 18289</strain>
    </source>
</reference>
<keyword evidence="3" id="KW-1185">Reference proteome</keyword>
<protein>
    <recommendedName>
        <fullName evidence="4">WAP domain-containing protein</fullName>
    </recommendedName>
</protein>
<gene>
    <name evidence="2" type="ORF">SAMN06265368_2206</name>
</gene>
<evidence type="ECO:0000256" key="1">
    <source>
        <dbReference type="SAM" id="SignalP"/>
    </source>
</evidence>
<sequence length="87" mass="8819">MKTALVLASALILSSSLAFAAPSKIEGTAVAKSSPVQIQLQAEKSDGKAKQCPTGSFDVAGKCHEKAEPCLSNSECCSNNCDGGACN</sequence>
<keyword evidence="1" id="KW-0732">Signal</keyword>
<evidence type="ECO:0000313" key="2">
    <source>
        <dbReference type="EMBL" id="SNZ19126.1"/>
    </source>
</evidence>
<accession>A0A285PG50</accession>
<proteinExistence type="predicted"/>
<organism evidence="2 3">
    <name type="scientific">Cohaesibacter gelatinilyticus</name>
    <dbReference type="NCBI Taxonomy" id="372072"/>
    <lineage>
        <taxon>Bacteria</taxon>
        <taxon>Pseudomonadati</taxon>
        <taxon>Pseudomonadota</taxon>
        <taxon>Alphaproteobacteria</taxon>
        <taxon>Hyphomicrobiales</taxon>
        <taxon>Cohaesibacteraceae</taxon>
    </lineage>
</organism>
<dbReference type="Proteomes" id="UP000219439">
    <property type="component" value="Unassembled WGS sequence"/>
</dbReference>
<feature type="signal peptide" evidence="1">
    <location>
        <begin position="1"/>
        <end position="20"/>
    </location>
</feature>